<comment type="caution">
    <text evidence="1">The sequence shown here is derived from an EMBL/GenBank/DDBJ whole genome shotgun (WGS) entry which is preliminary data.</text>
</comment>
<protein>
    <submittedName>
        <fullName evidence="1">Uncharacterized protein</fullName>
    </submittedName>
</protein>
<evidence type="ECO:0000313" key="1">
    <source>
        <dbReference type="EMBL" id="KAJ1157263.1"/>
    </source>
</evidence>
<organism evidence="1 2">
    <name type="scientific">Pleurodeles waltl</name>
    <name type="common">Iberian ribbed newt</name>
    <dbReference type="NCBI Taxonomy" id="8319"/>
    <lineage>
        <taxon>Eukaryota</taxon>
        <taxon>Metazoa</taxon>
        <taxon>Chordata</taxon>
        <taxon>Craniata</taxon>
        <taxon>Vertebrata</taxon>
        <taxon>Euteleostomi</taxon>
        <taxon>Amphibia</taxon>
        <taxon>Batrachia</taxon>
        <taxon>Caudata</taxon>
        <taxon>Salamandroidea</taxon>
        <taxon>Salamandridae</taxon>
        <taxon>Pleurodelinae</taxon>
        <taxon>Pleurodeles</taxon>
    </lineage>
</organism>
<sequence length="72" mass="7803">MLETSVNDIARWAQAEEKALQMEEAQGDRLSTIASLWMELVDDLKFHGMVYDLTGDESIGLAGETGPACGGE</sequence>
<proteinExistence type="predicted"/>
<gene>
    <name evidence="1" type="ORF">NDU88_009978</name>
</gene>
<accession>A0AAV7S2K6</accession>
<evidence type="ECO:0000313" key="2">
    <source>
        <dbReference type="Proteomes" id="UP001066276"/>
    </source>
</evidence>
<name>A0AAV7S2K6_PLEWA</name>
<dbReference type="EMBL" id="JANPWB010000009">
    <property type="protein sequence ID" value="KAJ1157263.1"/>
    <property type="molecule type" value="Genomic_DNA"/>
</dbReference>
<reference evidence="1" key="1">
    <citation type="journal article" date="2022" name="bioRxiv">
        <title>Sequencing and chromosome-scale assembly of the giantPleurodeles waltlgenome.</title>
        <authorList>
            <person name="Brown T."/>
            <person name="Elewa A."/>
            <person name="Iarovenko S."/>
            <person name="Subramanian E."/>
            <person name="Araus A.J."/>
            <person name="Petzold A."/>
            <person name="Susuki M."/>
            <person name="Suzuki K.-i.T."/>
            <person name="Hayashi T."/>
            <person name="Toyoda A."/>
            <person name="Oliveira C."/>
            <person name="Osipova E."/>
            <person name="Leigh N.D."/>
            <person name="Simon A."/>
            <person name="Yun M.H."/>
        </authorList>
    </citation>
    <scope>NUCLEOTIDE SEQUENCE</scope>
    <source>
        <strain evidence="1">20211129_DDA</strain>
        <tissue evidence="1">Liver</tissue>
    </source>
</reference>
<keyword evidence="2" id="KW-1185">Reference proteome</keyword>
<dbReference type="AlphaFoldDB" id="A0AAV7S2K6"/>
<dbReference type="Proteomes" id="UP001066276">
    <property type="component" value="Chromosome 5"/>
</dbReference>